<dbReference type="Proteomes" id="UP000324222">
    <property type="component" value="Unassembled WGS sequence"/>
</dbReference>
<evidence type="ECO:0000313" key="2">
    <source>
        <dbReference type="Proteomes" id="UP000324222"/>
    </source>
</evidence>
<dbReference type="EMBL" id="VSRR010023393">
    <property type="protein sequence ID" value="MPC65453.1"/>
    <property type="molecule type" value="Genomic_DNA"/>
</dbReference>
<proteinExistence type="predicted"/>
<organism evidence="1 2">
    <name type="scientific">Portunus trituberculatus</name>
    <name type="common">Swimming crab</name>
    <name type="synonym">Neptunus trituberculatus</name>
    <dbReference type="NCBI Taxonomy" id="210409"/>
    <lineage>
        <taxon>Eukaryota</taxon>
        <taxon>Metazoa</taxon>
        <taxon>Ecdysozoa</taxon>
        <taxon>Arthropoda</taxon>
        <taxon>Crustacea</taxon>
        <taxon>Multicrustacea</taxon>
        <taxon>Malacostraca</taxon>
        <taxon>Eumalacostraca</taxon>
        <taxon>Eucarida</taxon>
        <taxon>Decapoda</taxon>
        <taxon>Pleocyemata</taxon>
        <taxon>Brachyura</taxon>
        <taxon>Eubrachyura</taxon>
        <taxon>Portunoidea</taxon>
        <taxon>Portunidae</taxon>
        <taxon>Portuninae</taxon>
        <taxon>Portunus</taxon>
    </lineage>
</organism>
<sequence length="107" mass="11661">MRDLSLLVDAHNIVTPTPKTRFVWCVFSLYFVKGDVLDLIIPPANPGLPAEGVLVLVEGKNSREVHVTYNPGAAVIFLLRHDHTYWIKVEGGFGVPHLAGTSPSLAS</sequence>
<reference evidence="1 2" key="1">
    <citation type="submission" date="2019-05" db="EMBL/GenBank/DDBJ databases">
        <title>Another draft genome of Portunus trituberculatus and its Hox gene families provides insights of decapod evolution.</title>
        <authorList>
            <person name="Jeong J.-H."/>
            <person name="Song I."/>
            <person name="Kim S."/>
            <person name="Choi T."/>
            <person name="Kim D."/>
            <person name="Ryu S."/>
            <person name="Kim W."/>
        </authorList>
    </citation>
    <scope>NUCLEOTIDE SEQUENCE [LARGE SCALE GENOMIC DNA]</scope>
    <source>
        <tissue evidence="1">Muscle</tissue>
    </source>
</reference>
<comment type="caution">
    <text evidence="1">The sequence shown here is derived from an EMBL/GenBank/DDBJ whole genome shotgun (WGS) entry which is preliminary data.</text>
</comment>
<protein>
    <submittedName>
        <fullName evidence="1">Uncharacterized protein</fullName>
    </submittedName>
</protein>
<evidence type="ECO:0000313" key="1">
    <source>
        <dbReference type="EMBL" id="MPC65453.1"/>
    </source>
</evidence>
<name>A0A5B7H5S0_PORTR</name>
<keyword evidence="2" id="KW-1185">Reference proteome</keyword>
<dbReference type="AlphaFoldDB" id="A0A5B7H5S0"/>
<gene>
    <name evidence="1" type="ORF">E2C01_059587</name>
</gene>
<accession>A0A5B7H5S0</accession>